<organism evidence="3 4">
    <name type="scientific">Nocardioides dokdonensis FR1436</name>
    <dbReference type="NCBI Taxonomy" id="1300347"/>
    <lineage>
        <taxon>Bacteria</taxon>
        <taxon>Bacillati</taxon>
        <taxon>Actinomycetota</taxon>
        <taxon>Actinomycetes</taxon>
        <taxon>Propionibacteriales</taxon>
        <taxon>Nocardioidaceae</taxon>
        <taxon>Nocardioides</taxon>
    </lineage>
</organism>
<reference evidence="3 4" key="1">
    <citation type="submission" date="2016-03" db="EMBL/GenBank/DDBJ databases">
        <title>Complete genome sequence of a soil Actinobacterium, Nocardioides dokdonensis FR1436.</title>
        <authorList>
            <person name="Kwon S.-K."/>
            <person name="Kim K."/>
            <person name="Kim J.F."/>
        </authorList>
    </citation>
    <scope>NUCLEOTIDE SEQUENCE [LARGE SCALE GENOMIC DNA]</scope>
    <source>
        <strain evidence="3 4">FR1436</strain>
    </source>
</reference>
<evidence type="ECO:0000256" key="2">
    <source>
        <dbReference type="SAM" id="Phobius"/>
    </source>
</evidence>
<dbReference type="Proteomes" id="UP000077868">
    <property type="component" value="Chromosome"/>
</dbReference>
<evidence type="ECO:0000313" key="3">
    <source>
        <dbReference type="EMBL" id="ANH37775.1"/>
    </source>
</evidence>
<proteinExistence type="predicted"/>
<feature type="region of interest" description="Disordered" evidence="1">
    <location>
        <begin position="1"/>
        <end position="34"/>
    </location>
</feature>
<keyword evidence="2" id="KW-1133">Transmembrane helix</keyword>
<keyword evidence="2" id="KW-0812">Transmembrane</keyword>
<dbReference type="EMBL" id="CP015079">
    <property type="protein sequence ID" value="ANH37775.1"/>
    <property type="molecule type" value="Genomic_DNA"/>
</dbReference>
<evidence type="ECO:0000313" key="4">
    <source>
        <dbReference type="Proteomes" id="UP000077868"/>
    </source>
</evidence>
<keyword evidence="2" id="KW-0472">Membrane</keyword>
<evidence type="ECO:0000256" key="1">
    <source>
        <dbReference type="SAM" id="MobiDB-lite"/>
    </source>
</evidence>
<feature type="region of interest" description="Disordered" evidence="1">
    <location>
        <begin position="81"/>
        <end position="104"/>
    </location>
</feature>
<sequence>MSAPRRPRPTPPQGSGVPSDELEPTSGFAVREDPGLPAGMLEALYARPSRKRTALVVLPVLAGLGVAAFVGANLLWPGDPDPVATPTATSEDSSADARSGSDETLTCWDGKPAARTKDCALPTGRAGLSHVFPSFDPDRMECRDELVANPQYQRPAMWTCEQELTGPVALTYSQVSSIKSARRYFDKLHGASSVDAEDGDQRRRERWATARLTGSEGAREFAGSILLSGAPYAVTVTAQNRADVGRALDTLVQVRPVDRLRLADPEA</sequence>
<dbReference type="STRING" id="1300347.I601_1336"/>
<keyword evidence="4" id="KW-1185">Reference proteome</keyword>
<dbReference type="OrthoDB" id="3768093at2"/>
<dbReference type="RefSeq" id="WP_068107582.1">
    <property type="nucleotide sequence ID" value="NZ_CP015079.1"/>
</dbReference>
<gene>
    <name evidence="3" type="ORF">I601_1336</name>
</gene>
<protein>
    <submittedName>
        <fullName evidence="3">Uncharacterized protein</fullName>
    </submittedName>
</protein>
<dbReference type="AlphaFoldDB" id="A0A1A9GJY4"/>
<feature type="transmembrane region" description="Helical" evidence="2">
    <location>
        <begin position="54"/>
        <end position="76"/>
    </location>
</feature>
<accession>A0A1A9GJY4</accession>
<dbReference type="KEGG" id="ndk:I601_1336"/>
<name>A0A1A9GJY4_9ACTN</name>
<dbReference type="PATRIC" id="fig|1300347.3.peg.1336"/>